<keyword evidence="2" id="KW-1133">Transmembrane helix</keyword>
<evidence type="ECO:0000256" key="2">
    <source>
        <dbReference type="SAM" id="Phobius"/>
    </source>
</evidence>
<accession>A0ABQ4BZZ5</accession>
<organism evidence="3 4">
    <name type="scientific">Asanoa iriomotensis</name>
    <dbReference type="NCBI Taxonomy" id="234613"/>
    <lineage>
        <taxon>Bacteria</taxon>
        <taxon>Bacillati</taxon>
        <taxon>Actinomycetota</taxon>
        <taxon>Actinomycetes</taxon>
        <taxon>Micromonosporales</taxon>
        <taxon>Micromonosporaceae</taxon>
        <taxon>Asanoa</taxon>
    </lineage>
</organism>
<gene>
    <name evidence="3" type="ORF">Air01nite_21970</name>
</gene>
<reference evidence="3 4" key="1">
    <citation type="submission" date="2021-01" db="EMBL/GenBank/DDBJ databases">
        <title>Whole genome shotgun sequence of Asanoa iriomotensis NBRC 100142.</title>
        <authorList>
            <person name="Komaki H."/>
            <person name="Tamura T."/>
        </authorList>
    </citation>
    <scope>NUCLEOTIDE SEQUENCE [LARGE SCALE GENOMIC DNA]</scope>
    <source>
        <strain evidence="3 4">NBRC 100142</strain>
    </source>
</reference>
<evidence type="ECO:0000256" key="1">
    <source>
        <dbReference type="SAM" id="MobiDB-lite"/>
    </source>
</evidence>
<dbReference type="RefSeq" id="WP_203701904.1">
    <property type="nucleotide sequence ID" value="NZ_BAAALU010000012.1"/>
</dbReference>
<dbReference type="Proteomes" id="UP000624325">
    <property type="component" value="Unassembled WGS sequence"/>
</dbReference>
<evidence type="ECO:0000313" key="4">
    <source>
        <dbReference type="Proteomes" id="UP000624325"/>
    </source>
</evidence>
<proteinExistence type="predicted"/>
<keyword evidence="4" id="KW-1185">Reference proteome</keyword>
<keyword evidence="2" id="KW-0812">Transmembrane</keyword>
<protein>
    <submittedName>
        <fullName evidence="3">Uncharacterized protein</fullName>
    </submittedName>
</protein>
<name>A0ABQ4BZZ5_9ACTN</name>
<dbReference type="EMBL" id="BONC01000012">
    <property type="protein sequence ID" value="GIF56102.1"/>
    <property type="molecule type" value="Genomic_DNA"/>
</dbReference>
<keyword evidence="2" id="KW-0472">Membrane</keyword>
<feature type="transmembrane region" description="Helical" evidence="2">
    <location>
        <begin position="143"/>
        <end position="167"/>
    </location>
</feature>
<comment type="caution">
    <text evidence="3">The sequence shown here is derived from an EMBL/GenBank/DDBJ whole genome shotgun (WGS) entry which is preliminary data.</text>
</comment>
<evidence type="ECO:0000313" key="3">
    <source>
        <dbReference type="EMBL" id="GIF56102.1"/>
    </source>
</evidence>
<dbReference type="Pfam" id="PF20225">
    <property type="entry name" value="DUF6584"/>
    <property type="match status" value="1"/>
</dbReference>
<dbReference type="InterPro" id="IPR046491">
    <property type="entry name" value="DUF6584"/>
</dbReference>
<sequence length="168" mass="18091">MAKDEVLARVSADLQRGHYHPALQRLASLTAAFPADLEVRAARAALNRQVGNVVEAGRWGFLTEDATEAEIAAFERAFPSVWARLYALKLRADPTDSLGPAGRSRLARLTERAEREGPAPVSWTDAGPRPEAPSSWRDGVPCLLAFIAGVIALGLAGIGLLTVIRWLV</sequence>
<feature type="region of interest" description="Disordered" evidence="1">
    <location>
        <begin position="109"/>
        <end position="134"/>
    </location>
</feature>